<protein>
    <submittedName>
        <fullName evidence="8">Predicted arabinose efflux permease, MFS family</fullName>
    </submittedName>
</protein>
<dbReference type="OrthoDB" id="7283966at2"/>
<name>A0A1Y6D298_9GAMM</name>
<dbReference type="InterPro" id="IPR010290">
    <property type="entry name" value="TM_effector"/>
</dbReference>
<evidence type="ECO:0000313" key="8">
    <source>
        <dbReference type="EMBL" id="SMF96706.1"/>
    </source>
</evidence>
<dbReference type="Proteomes" id="UP000192923">
    <property type="component" value="Unassembled WGS sequence"/>
</dbReference>
<evidence type="ECO:0000256" key="6">
    <source>
        <dbReference type="ARBA" id="ARBA00023136"/>
    </source>
</evidence>
<dbReference type="RefSeq" id="WP_085215567.1">
    <property type="nucleotide sequence ID" value="NZ_FXAM01000001.1"/>
</dbReference>
<organism evidence="8 9">
    <name type="scientific">Methylomagnum ishizawai</name>
    <dbReference type="NCBI Taxonomy" id="1760988"/>
    <lineage>
        <taxon>Bacteria</taxon>
        <taxon>Pseudomonadati</taxon>
        <taxon>Pseudomonadota</taxon>
        <taxon>Gammaproteobacteria</taxon>
        <taxon>Methylococcales</taxon>
        <taxon>Methylococcaceae</taxon>
        <taxon>Methylomagnum</taxon>
    </lineage>
</organism>
<feature type="transmembrane region" description="Helical" evidence="7">
    <location>
        <begin position="309"/>
        <end position="329"/>
    </location>
</feature>
<evidence type="ECO:0000256" key="3">
    <source>
        <dbReference type="ARBA" id="ARBA00022475"/>
    </source>
</evidence>
<dbReference type="GO" id="GO:0005886">
    <property type="term" value="C:plasma membrane"/>
    <property type="evidence" value="ECO:0007669"/>
    <property type="project" value="UniProtKB-SubCell"/>
</dbReference>
<feature type="transmembrane region" description="Helical" evidence="7">
    <location>
        <begin position="371"/>
        <end position="394"/>
    </location>
</feature>
<evidence type="ECO:0000256" key="4">
    <source>
        <dbReference type="ARBA" id="ARBA00022692"/>
    </source>
</evidence>
<reference evidence="8 9" key="1">
    <citation type="submission" date="2016-12" db="EMBL/GenBank/DDBJ databases">
        <authorList>
            <person name="Song W.-J."/>
            <person name="Kurnit D.M."/>
        </authorList>
    </citation>
    <scope>NUCLEOTIDE SEQUENCE [LARGE SCALE GENOMIC DNA]</scope>
    <source>
        <strain evidence="8 9">175</strain>
    </source>
</reference>
<dbReference type="AlphaFoldDB" id="A0A1Y6D298"/>
<dbReference type="PANTHER" id="PTHR23513">
    <property type="entry name" value="INTEGRAL MEMBRANE EFFLUX PROTEIN-RELATED"/>
    <property type="match status" value="1"/>
</dbReference>
<keyword evidence="9" id="KW-1185">Reference proteome</keyword>
<feature type="transmembrane region" description="Helical" evidence="7">
    <location>
        <begin position="16"/>
        <end position="39"/>
    </location>
</feature>
<dbReference type="Gene3D" id="1.20.1250.20">
    <property type="entry name" value="MFS general substrate transporter like domains"/>
    <property type="match status" value="1"/>
</dbReference>
<accession>A0A1Y6D298</accession>
<evidence type="ECO:0000256" key="5">
    <source>
        <dbReference type="ARBA" id="ARBA00022989"/>
    </source>
</evidence>
<evidence type="ECO:0000256" key="7">
    <source>
        <dbReference type="SAM" id="Phobius"/>
    </source>
</evidence>
<keyword evidence="4 7" id="KW-0812">Transmembrane</keyword>
<dbReference type="InterPro" id="IPR036259">
    <property type="entry name" value="MFS_trans_sf"/>
</dbReference>
<gene>
    <name evidence="8" type="ORF">SAMN02949497_4112</name>
</gene>
<keyword evidence="5 7" id="KW-1133">Transmembrane helix</keyword>
<evidence type="ECO:0000313" key="9">
    <source>
        <dbReference type="Proteomes" id="UP000192923"/>
    </source>
</evidence>
<feature type="transmembrane region" description="Helical" evidence="7">
    <location>
        <begin position="51"/>
        <end position="69"/>
    </location>
</feature>
<feature type="transmembrane region" description="Helical" evidence="7">
    <location>
        <begin position="222"/>
        <end position="247"/>
    </location>
</feature>
<feature type="transmembrane region" description="Helical" evidence="7">
    <location>
        <begin position="174"/>
        <end position="192"/>
    </location>
</feature>
<dbReference type="STRING" id="1760988.SAMN02949497_4112"/>
<sequence>MSSFSGKFGVLRHRDFALFLSARFLATVAIQMQSVAVGWQVYALTSDALDLGWVGLAQFAPFVPLALVAGQVADRFDRRRIVALCFLVEMLCGAALLAFTWVGLTVVWPVFAVMVLYGSVRAFMMPASQAVVVNLVPAAVFGKAVALNSSVFQVAVIAGPALGGFLYLAGPETVYASVTGGLAIAALLMGCVHGEPKKPGGNPPMSLDSVLEGLRFVRSRPVMLGAISLDLFAVLFGGATALLPAYARDVLHAGPTGLGWLRTAPGLGAACTALALACWPIRRHVGWWMFGGVGLFGAATLVLGRSQDYAVALAALALMGAGDMVSVYIRHMLVQLETPDAIRGRVSAVNSMFIGASNELGEFESGLTAEWFGLVPAILLGGCATLGVVGAWMWGFPVLRGMDAFPHAVRELPAGRKKPRQAKGGRRRRGR</sequence>
<evidence type="ECO:0000256" key="1">
    <source>
        <dbReference type="ARBA" id="ARBA00004651"/>
    </source>
</evidence>
<keyword evidence="2" id="KW-0813">Transport</keyword>
<feature type="transmembrane region" description="Helical" evidence="7">
    <location>
        <begin position="145"/>
        <end position="168"/>
    </location>
</feature>
<feature type="transmembrane region" description="Helical" evidence="7">
    <location>
        <begin position="285"/>
        <end position="303"/>
    </location>
</feature>
<proteinExistence type="predicted"/>
<dbReference type="CDD" id="cd06173">
    <property type="entry name" value="MFS_MefA_like"/>
    <property type="match status" value="1"/>
</dbReference>
<keyword evidence="6 7" id="KW-0472">Membrane</keyword>
<evidence type="ECO:0000256" key="2">
    <source>
        <dbReference type="ARBA" id="ARBA00022448"/>
    </source>
</evidence>
<feature type="transmembrane region" description="Helical" evidence="7">
    <location>
        <begin position="259"/>
        <end position="278"/>
    </location>
</feature>
<dbReference type="EMBL" id="FXAM01000001">
    <property type="protein sequence ID" value="SMF96706.1"/>
    <property type="molecule type" value="Genomic_DNA"/>
</dbReference>
<keyword evidence="3" id="KW-1003">Cell membrane</keyword>
<dbReference type="SUPFAM" id="SSF103473">
    <property type="entry name" value="MFS general substrate transporter"/>
    <property type="match status" value="1"/>
</dbReference>
<comment type="subcellular location">
    <subcellularLocation>
        <location evidence="1">Cell membrane</location>
        <topology evidence="1">Multi-pass membrane protein</topology>
    </subcellularLocation>
</comment>
<dbReference type="PANTHER" id="PTHR23513:SF9">
    <property type="entry name" value="ENTEROBACTIN EXPORTER ENTS"/>
    <property type="match status" value="1"/>
</dbReference>
<dbReference type="Pfam" id="PF05977">
    <property type="entry name" value="MFS_3"/>
    <property type="match status" value="1"/>
</dbReference>